<feature type="transmembrane region" description="Helical" evidence="8">
    <location>
        <begin position="141"/>
        <end position="160"/>
    </location>
</feature>
<evidence type="ECO:0000256" key="2">
    <source>
        <dbReference type="ARBA" id="ARBA00007998"/>
    </source>
</evidence>
<dbReference type="RefSeq" id="WP_097016685.1">
    <property type="nucleotide sequence ID" value="NZ_OBDZ01000004.1"/>
</dbReference>
<feature type="transmembrane region" description="Helical" evidence="8">
    <location>
        <begin position="67"/>
        <end position="91"/>
    </location>
</feature>
<dbReference type="NCBIfam" id="TIGR00912">
    <property type="entry name" value="2A0309"/>
    <property type="match status" value="1"/>
</dbReference>
<accession>A0A285G076</accession>
<name>A0A285G076_9FIRM</name>
<evidence type="ECO:0000256" key="3">
    <source>
        <dbReference type="ARBA" id="ARBA00022448"/>
    </source>
</evidence>
<feature type="transmembrane region" description="Helical" evidence="8">
    <location>
        <begin position="180"/>
        <end position="203"/>
    </location>
</feature>
<feature type="transmembrane region" description="Helical" evidence="8">
    <location>
        <begin position="336"/>
        <end position="355"/>
    </location>
</feature>
<comment type="subcellular location">
    <subcellularLocation>
        <location evidence="1">Membrane</location>
        <topology evidence="1">Multi-pass membrane protein</topology>
    </subcellularLocation>
</comment>
<keyword evidence="10" id="KW-1185">Reference proteome</keyword>
<feature type="transmembrane region" description="Helical" evidence="8">
    <location>
        <begin position="34"/>
        <end position="55"/>
    </location>
</feature>
<feature type="transmembrane region" description="Helical" evidence="8">
    <location>
        <begin position="111"/>
        <end position="129"/>
    </location>
</feature>
<gene>
    <name evidence="9" type="ORF">SAMN06265827_10435</name>
</gene>
<dbReference type="InterPro" id="IPR004761">
    <property type="entry name" value="Spore_GerAB"/>
</dbReference>
<reference evidence="10" key="1">
    <citation type="submission" date="2017-09" db="EMBL/GenBank/DDBJ databases">
        <authorList>
            <person name="Varghese N."/>
            <person name="Submissions S."/>
        </authorList>
    </citation>
    <scope>NUCLEOTIDE SEQUENCE [LARGE SCALE GENOMIC DNA]</scope>
    <source>
        <strain evidence="10">MSL47</strain>
    </source>
</reference>
<keyword evidence="4" id="KW-0309">Germination</keyword>
<protein>
    <submittedName>
        <fullName evidence="9">Spore germination protein KB</fullName>
    </submittedName>
</protein>
<dbReference type="PANTHER" id="PTHR34975">
    <property type="entry name" value="SPORE GERMINATION PROTEIN A2"/>
    <property type="match status" value="1"/>
</dbReference>
<dbReference type="GO" id="GO:0016020">
    <property type="term" value="C:membrane"/>
    <property type="evidence" value="ECO:0007669"/>
    <property type="project" value="UniProtKB-SubCell"/>
</dbReference>
<keyword evidence="5 8" id="KW-0812">Transmembrane</keyword>
<evidence type="ECO:0000256" key="8">
    <source>
        <dbReference type="SAM" id="Phobius"/>
    </source>
</evidence>
<feature type="transmembrane region" description="Helical" evidence="8">
    <location>
        <begin position="269"/>
        <end position="294"/>
    </location>
</feature>
<organism evidence="9 10">
    <name type="scientific">Orenia metallireducens</name>
    <dbReference type="NCBI Taxonomy" id="1413210"/>
    <lineage>
        <taxon>Bacteria</taxon>
        <taxon>Bacillati</taxon>
        <taxon>Bacillota</taxon>
        <taxon>Clostridia</taxon>
        <taxon>Halanaerobiales</taxon>
        <taxon>Halobacteroidaceae</taxon>
        <taxon>Orenia</taxon>
    </lineage>
</organism>
<dbReference type="Pfam" id="PF03845">
    <property type="entry name" value="Spore_permease"/>
    <property type="match status" value="1"/>
</dbReference>
<dbReference type="EMBL" id="OBDZ01000004">
    <property type="protein sequence ID" value="SNY16990.1"/>
    <property type="molecule type" value="Genomic_DNA"/>
</dbReference>
<comment type="similarity">
    <text evidence="2">Belongs to the amino acid-polyamine-organocation (APC) superfamily. Spore germination protein (SGP) (TC 2.A.3.9) family.</text>
</comment>
<sequence length="362" mass="40953">MKFINDNQLFAIMLTFVIGNSTIYPMGIEAKQDAWIAVLLALLMGIILVKIYLQIQASFPNKNLIEIIEVLLGRFITVPLGLLYTCYFLYISLLNLFDISIFLNSRLLEDASLSATQIMILMIIFYLLFLGIETMARFTEVITYFLIIPLVIIGIFLIIGSGELNFDNLKPILSQGLKPIIKVSFSQLLTFPFGDMITFLMVWHYLKSRDYLNEISFTSTIIGGILVCLSVINMIAILGVQLTKHTTIPIMSISTIIDLGEIIHGMDPLVAIILFITGIIKLAFTCYASVLSFITTFKIKKRKLVLIFFILTLILIANNSFNPVSFLIFLKDSPENYIQLIFELAIPIILLLICYKKKKKSV</sequence>
<evidence type="ECO:0000256" key="6">
    <source>
        <dbReference type="ARBA" id="ARBA00022989"/>
    </source>
</evidence>
<keyword evidence="7 8" id="KW-0472">Membrane</keyword>
<evidence type="ECO:0000313" key="9">
    <source>
        <dbReference type="EMBL" id="SNY16990.1"/>
    </source>
</evidence>
<evidence type="ECO:0000256" key="4">
    <source>
        <dbReference type="ARBA" id="ARBA00022544"/>
    </source>
</evidence>
<keyword evidence="3" id="KW-0813">Transport</keyword>
<dbReference type="OrthoDB" id="1675410at2"/>
<feature type="transmembrane region" description="Helical" evidence="8">
    <location>
        <begin position="306"/>
        <end position="330"/>
    </location>
</feature>
<keyword evidence="6 8" id="KW-1133">Transmembrane helix</keyword>
<evidence type="ECO:0000256" key="7">
    <source>
        <dbReference type="ARBA" id="ARBA00023136"/>
    </source>
</evidence>
<proteinExistence type="inferred from homology"/>
<dbReference type="GO" id="GO:0009847">
    <property type="term" value="P:spore germination"/>
    <property type="evidence" value="ECO:0007669"/>
    <property type="project" value="InterPro"/>
</dbReference>
<dbReference type="AlphaFoldDB" id="A0A285G076"/>
<evidence type="ECO:0000256" key="5">
    <source>
        <dbReference type="ARBA" id="ARBA00022692"/>
    </source>
</evidence>
<feature type="transmembrane region" description="Helical" evidence="8">
    <location>
        <begin position="9"/>
        <end position="28"/>
    </location>
</feature>
<feature type="transmembrane region" description="Helical" evidence="8">
    <location>
        <begin position="215"/>
        <end position="242"/>
    </location>
</feature>
<dbReference type="PANTHER" id="PTHR34975:SF2">
    <property type="entry name" value="SPORE GERMINATION PROTEIN A2"/>
    <property type="match status" value="1"/>
</dbReference>
<dbReference type="Proteomes" id="UP000219573">
    <property type="component" value="Unassembled WGS sequence"/>
</dbReference>
<evidence type="ECO:0000313" key="10">
    <source>
        <dbReference type="Proteomes" id="UP000219573"/>
    </source>
</evidence>
<evidence type="ECO:0000256" key="1">
    <source>
        <dbReference type="ARBA" id="ARBA00004141"/>
    </source>
</evidence>